<evidence type="ECO:0000256" key="13">
    <source>
        <dbReference type="ARBA" id="ARBA00022833"/>
    </source>
</evidence>
<reference evidence="23 24" key="1">
    <citation type="submission" date="2019-07" db="EMBL/GenBank/DDBJ databases">
        <title>Whole genome shotgun sequence of Novosphingobium sediminis NBRC 106119.</title>
        <authorList>
            <person name="Hosoyama A."/>
            <person name="Uohara A."/>
            <person name="Ohji S."/>
            <person name="Ichikawa N."/>
        </authorList>
    </citation>
    <scope>NUCLEOTIDE SEQUENCE [LARGE SCALE GENOMIC DNA]</scope>
    <source>
        <strain evidence="23 24">NBRC 106119</strain>
    </source>
</reference>
<evidence type="ECO:0000256" key="8">
    <source>
        <dbReference type="ARBA" id="ARBA00022670"/>
    </source>
</evidence>
<protein>
    <recommendedName>
        <fullName evidence="5">Carboxypeptidase Q</fullName>
    </recommendedName>
    <alternativeName>
        <fullName evidence="20">Plasma glutamate carboxypeptidase</fullName>
    </alternativeName>
</protein>
<dbReference type="InterPro" id="IPR039866">
    <property type="entry name" value="CPQ"/>
</dbReference>
<evidence type="ECO:0000256" key="10">
    <source>
        <dbReference type="ARBA" id="ARBA00022729"/>
    </source>
</evidence>
<feature type="region of interest" description="Disordered" evidence="21">
    <location>
        <begin position="501"/>
        <end position="520"/>
    </location>
</feature>
<keyword evidence="12" id="KW-0256">Endoplasmic reticulum</keyword>
<evidence type="ECO:0000256" key="18">
    <source>
        <dbReference type="ARBA" id="ARBA00023228"/>
    </source>
</evidence>
<keyword evidence="17" id="KW-0325">Glycoprotein</keyword>
<dbReference type="PANTHER" id="PTHR12053:SF3">
    <property type="entry name" value="CARBOXYPEPTIDASE Q"/>
    <property type="match status" value="1"/>
</dbReference>
<keyword evidence="8" id="KW-0645">Protease</keyword>
<keyword evidence="9" id="KW-0479">Metal-binding</keyword>
<gene>
    <name evidence="23" type="ORF">NSE01_03270</name>
</gene>
<accession>A0A512AFL4</accession>
<dbReference type="GO" id="GO:0006508">
    <property type="term" value="P:proteolysis"/>
    <property type="evidence" value="ECO:0007669"/>
    <property type="project" value="UniProtKB-KW"/>
</dbReference>
<name>A0A512AFL4_9SPHN</name>
<evidence type="ECO:0000256" key="17">
    <source>
        <dbReference type="ARBA" id="ARBA00023180"/>
    </source>
</evidence>
<sequence length="520" mass="56733">MPVLAAPDGDSAAIARIIDEGMNRSEAMTTASALMDRIGPRLTNSENHRKAESWAMDLFRQRGLANVHVEPFDFGVGWNLDSYSVAMVTPRALPLTAIPVAWSPPTAGTVQAPVVIAPMSREEHFAEWKGKLAGKIVLVSLPGQTSESKGPVFQRYTDSDIAALDTYTKPDFDPDAPAIQVRNRRFQGKLAAFLKAEGAVAMVKISYRDGKLVHGEGYDFQPGQTLALPAIELAQEDYRKLVRLAKTGAAPEVAINVAARYDESNLKAENVVAEIPGSDPKAGYVMAGAHFDSWIAGDGANDNGAGSITVLEAARLIAKLGVKPKRTIRFVLWSGEEQGLLGSRAYIDQHYASRPVDPSLKGIDSYIAWRNAFPITPKPEYSQLKAYFNMDNGSGRFRGIYSEGNLGAEKLLKEWLSPFDMLGADKLVVSKTGGTDHVFLQAIGLPGYQFIQDPLDYESRVHHSNLDTVDHMRADDMRQASVIMAGMLWQAANSDKELPRAVLPTQPAPTDPFKVRDPSQ</sequence>
<evidence type="ECO:0000256" key="12">
    <source>
        <dbReference type="ARBA" id="ARBA00022824"/>
    </source>
</evidence>
<evidence type="ECO:0000256" key="20">
    <source>
        <dbReference type="ARBA" id="ARBA00033328"/>
    </source>
</evidence>
<dbReference type="Gene3D" id="3.50.30.30">
    <property type="match status" value="1"/>
</dbReference>
<comment type="subcellular location">
    <subcellularLocation>
        <location evidence="1">Endoplasmic reticulum</location>
    </subcellularLocation>
    <subcellularLocation>
        <location evidence="3">Golgi apparatus</location>
    </subcellularLocation>
    <subcellularLocation>
        <location evidence="2">Lysosome</location>
    </subcellularLocation>
    <subcellularLocation>
        <location evidence="4">Secreted</location>
    </subcellularLocation>
</comment>
<evidence type="ECO:0000256" key="7">
    <source>
        <dbReference type="ARBA" id="ARBA00022645"/>
    </source>
</evidence>
<feature type="domain" description="Peptidase M28" evidence="22">
    <location>
        <begin position="270"/>
        <end position="484"/>
    </location>
</feature>
<dbReference type="GO" id="GO:0005576">
    <property type="term" value="C:extracellular region"/>
    <property type="evidence" value="ECO:0007669"/>
    <property type="project" value="UniProtKB-SubCell"/>
</dbReference>
<evidence type="ECO:0000256" key="3">
    <source>
        <dbReference type="ARBA" id="ARBA00004555"/>
    </source>
</evidence>
<keyword evidence="14" id="KW-0333">Golgi apparatus</keyword>
<proteinExistence type="predicted"/>
<evidence type="ECO:0000256" key="15">
    <source>
        <dbReference type="ARBA" id="ARBA00023049"/>
    </source>
</evidence>
<dbReference type="Proteomes" id="UP000321464">
    <property type="component" value="Unassembled WGS sequence"/>
</dbReference>
<dbReference type="GO" id="GO:0070573">
    <property type="term" value="F:metallodipeptidase activity"/>
    <property type="evidence" value="ECO:0007669"/>
    <property type="project" value="InterPro"/>
</dbReference>
<dbReference type="Pfam" id="PF04389">
    <property type="entry name" value="Peptidase_M28"/>
    <property type="match status" value="1"/>
</dbReference>
<dbReference type="GO" id="GO:0004180">
    <property type="term" value="F:carboxypeptidase activity"/>
    <property type="evidence" value="ECO:0007669"/>
    <property type="project" value="UniProtKB-KW"/>
</dbReference>
<dbReference type="SUPFAM" id="SSF53187">
    <property type="entry name" value="Zn-dependent exopeptidases"/>
    <property type="match status" value="1"/>
</dbReference>
<dbReference type="PANTHER" id="PTHR12053">
    <property type="entry name" value="PROTEASE FAMILY M28 PLASMA GLUTAMATE CARBOXYPEPTIDASE-RELATED"/>
    <property type="match status" value="1"/>
</dbReference>
<dbReference type="InterPro" id="IPR007484">
    <property type="entry name" value="Peptidase_M28"/>
</dbReference>
<evidence type="ECO:0000256" key="2">
    <source>
        <dbReference type="ARBA" id="ARBA00004371"/>
    </source>
</evidence>
<organism evidence="23 24">
    <name type="scientific">Novosphingobium sediminis</name>
    <dbReference type="NCBI Taxonomy" id="707214"/>
    <lineage>
        <taxon>Bacteria</taxon>
        <taxon>Pseudomonadati</taxon>
        <taxon>Pseudomonadota</taxon>
        <taxon>Alphaproteobacteria</taxon>
        <taxon>Sphingomonadales</taxon>
        <taxon>Sphingomonadaceae</taxon>
        <taxon>Novosphingobium</taxon>
    </lineage>
</organism>
<evidence type="ECO:0000256" key="14">
    <source>
        <dbReference type="ARBA" id="ARBA00023034"/>
    </source>
</evidence>
<dbReference type="AlphaFoldDB" id="A0A512AFL4"/>
<evidence type="ECO:0000256" key="9">
    <source>
        <dbReference type="ARBA" id="ARBA00022723"/>
    </source>
</evidence>
<dbReference type="Gene3D" id="3.40.630.10">
    <property type="entry name" value="Zn peptidases"/>
    <property type="match status" value="1"/>
</dbReference>
<comment type="caution">
    <text evidence="23">The sequence shown here is derived from an EMBL/GenBank/DDBJ whole genome shotgun (WGS) entry which is preliminary data.</text>
</comment>
<evidence type="ECO:0000313" key="24">
    <source>
        <dbReference type="Proteomes" id="UP000321464"/>
    </source>
</evidence>
<keyword evidence="16" id="KW-0865">Zymogen</keyword>
<evidence type="ECO:0000256" key="19">
    <source>
        <dbReference type="ARBA" id="ARBA00025833"/>
    </source>
</evidence>
<evidence type="ECO:0000259" key="22">
    <source>
        <dbReference type="Pfam" id="PF04389"/>
    </source>
</evidence>
<keyword evidence="11" id="KW-0378">Hydrolase</keyword>
<evidence type="ECO:0000256" key="4">
    <source>
        <dbReference type="ARBA" id="ARBA00004613"/>
    </source>
</evidence>
<keyword evidence="13" id="KW-0862">Zinc</keyword>
<dbReference type="EMBL" id="BJYR01000002">
    <property type="protein sequence ID" value="GEN98494.1"/>
    <property type="molecule type" value="Genomic_DNA"/>
</dbReference>
<dbReference type="GO" id="GO:0005764">
    <property type="term" value="C:lysosome"/>
    <property type="evidence" value="ECO:0007669"/>
    <property type="project" value="UniProtKB-SubCell"/>
</dbReference>
<evidence type="ECO:0000256" key="21">
    <source>
        <dbReference type="SAM" id="MobiDB-lite"/>
    </source>
</evidence>
<evidence type="ECO:0000256" key="16">
    <source>
        <dbReference type="ARBA" id="ARBA00023145"/>
    </source>
</evidence>
<keyword evidence="10" id="KW-0732">Signal</keyword>
<evidence type="ECO:0000256" key="5">
    <source>
        <dbReference type="ARBA" id="ARBA00014116"/>
    </source>
</evidence>
<evidence type="ECO:0000256" key="6">
    <source>
        <dbReference type="ARBA" id="ARBA00022525"/>
    </source>
</evidence>
<keyword evidence="15" id="KW-0482">Metalloprotease</keyword>
<keyword evidence="18" id="KW-0458">Lysosome</keyword>
<evidence type="ECO:0000256" key="1">
    <source>
        <dbReference type="ARBA" id="ARBA00004240"/>
    </source>
</evidence>
<comment type="subunit">
    <text evidence="19">Homodimer. The monomeric form is inactive while the homodimer is active.</text>
</comment>
<dbReference type="GO" id="GO:0046872">
    <property type="term" value="F:metal ion binding"/>
    <property type="evidence" value="ECO:0007669"/>
    <property type="project" value="UniProtKB-KW"/>
</dbReference>
<keyword evidence="7" id="KW-0121">Carboxypeptidase</keyword>
<keyword evidence="24" id="KW-1185">Reference proteome</keyword>
<evidence type="ECO:0000256" key="11">
    <source>
        <dbReference type="ARBA" id="ARBA00022801"/>
    </source>
</evidence>
<evidence type="ECO:0000313" key="23">
    <source>
        <dbReference type="EMBL" id="GEN98494.1"/>
    </source>
</evidence>
<keyword evidence="6" id="KW-0964">Secreted</keyword>